<accession>A0A9X7PHM5</accession>
<sequence length="62" mass="6562">MPIALGAVVSEFAEAVRRRVREAREALAEAETDGDAYGAAVAADELDDVLRLARLHGVDPDA</sequence>
<dbReference type="EMBL" id="PXWG01000025">
    <property type="protein sequence ID" value="PSJ28284.1"/>
    <property type="molecule type" value="Genomic_DNA"/>
</dbReference>
<organism evidence="1 2">
    <name type="scientific">Streptosporangium nondiastaticum</name>
    <dbReference type="NCBI Taxonomy" id="35764"/>
    <lineage>
        <taxon>Bacteria</taxon>
        <taxon>Bacillati</taxon>
        <taxon>Actinomycetota</taxon>
        <taxon>Actinomycetes</taxon>
        <taxon>Streptosporangiales</taxon>
        <taxon>Streptosporangiaceae</taxon>
        <taxon>Streptosporangium</taxon>
    </lineage>
</organism>
<reference evidence="1 2" key="1">
    <citation type="submission" date="2018-03" db="EMBL/GenBank/DDBJ databases">
        <title>Chitinolytic properties of Streptosporangium nondiastaticum TBG75A20.</title>
        <authorList>
            <person name="Gayathri V."/>
            <person name="Shiburaj S."/>
        </authorList>
    </citation>
    <scope>NUCLEOTIDE SEQUENCE [LARGE SCALE GENOMIC DNA]</scope>
    <source>
        <strain evidence="1 2">TBG75A20</strain>
    </source>
</reference>
<keyword evidence="2" id="KW-1185">Reference proteome</keyword>
<dbReference type="AlphaFoldDB" id="A0A9X7PHM5"/>
<proteinExistence type="predicted"/>
<gene>
    <name evidence="1" type="ORF">B7P34_12910</name>
</gene>
<evidence type="ECO:0000313" key="1">
    <source>
        <dbReference type="EMBL" id="PSJ28284.1"/>
    </source>
</evidence>
<comment type="caution">
    <text evidence="1">The sequence shown here is derived from an EMBL/GenBank/DDBJ whole genome shotgun (WGS) entry which is preliminary data.</text>
</comment>
<dbReference type="RefSeq" id="WP_106676019.1">
    <property type="nucleotide sequence ID" value="NZ_PXWG01000025.1"/>
</dbReference>
<protein>
    <submittedName>
        <fullName evidence="1">Uncharacterized protein</fullName>
    </submittedName>
</protein>
<dbReference type="Proteomes" id="UP000242427">
    <property type="component" value="Unassembled WGS sequence"/>
</dbReference>
<evidence type="ECO:0000313" key="2">
    <source>
        <dbReference type="Proteomes" id="UP000242427"/>
    </source>
</evidence>
<name>A0A9X7PHM5_9ACTN</name>